<dbReference type="Pfam" id="PF01321">
    <property type="entry name" value="Creatinase_N"/>
    <property type="match status" value="1"/>
</dbReference>
<dbReference type="Pfam" id="PF00557">
    <property type="entry name" value="Peptidase_M24"/>
    <property type="match status" value="1"/>
</dbReference>
<evidence type="ECO:0000259" key="2">
    <source>
        <dbReference type="Pfam" id="PF01321"/>
    </source>
</evidence>
<feature type="non-terminal residue" evidence="3">
    <location>
        <position position="245"/>
    </location>
</feature>
<sequence>MRGFGNAEYEERVKKARQLMQENKLEMLLVTSPQNFRYFTGLDSYFWESPTRPWFLLLSLNHDPVAIIPSIGVTSLKKTWIHNIKTWQSPNPDDEGVTVLQDTILSIQSNKCAVGCEMGLESHLRMSLNDFQKLNANLANHSFVDASPLIWKLRMIKSESEISKIKKIVSIASKVFDELPKHLQVGQSEIEICKIMKKTLLDHGADHTLYMSCASGPGGYDQIICDPTEKKLQDGDILIIDTGTT</sequence>
<proteinExistence type="predicted"/>
<dbReference type="InterPro" id="IPR029149">
    <property type="entry name" value="Creatin/AminoP/Spt16_N"/>
</dbReference>
<protein>
    <recommendedName>
        <fullName evidence="4">Creatinase N-terminal domain-containing protein</fullName>
    </recommendedName>
</protein>
<dbReference type="SUPFAM" id="SSF53092">
    <property type="entry name" value="Creatinase/prolidase N-terminal domain"/>
    <property type="match status" value="1"/>
</dbReference>
<dbReference type="InterPro" id="IPR000587">
    <property type="entry name" value="Creatinase_N"/>
</dbReference>
<dbReference type="InterPro" id="IPR000994">
    <property type="entry name" value="Pept_M24"/>
</dbReference>
<dbReference type="InterPro" id="IPR036005">
    <property type="entry name" value="Creatinase/aminopeptidase-like"/>
</dbReference>
<feature type="domain" description="Creatinase N-terminal" evidence="2">
    <location>
        <begin position="12"/>
        <end position="156"/>
    </location>
</feature>
<dbReference type="EMBL" id="UINC01002268">
    <property type="protein sequence ID" value="SUZ94814.1"/>
    <property type="molecule type" value="Genomic_DNA"/>
</dbReference>
<gene>
    <name evidence="3" type="ORF">METZ01_LOCUS47668</name>
</gene>
<evidence type="ECO:0008006" key="4">
    <source>
        <dbReference type="Google" id="ProtNLM"/>
    </source>
</evidence>
<feature type="domain" description="Peptidase M24" evidence="1">
    <location>
        <begin position="164"/>
        <end position="244"/>
    </location>
</feature>
<dbReference type="SUPFAM" id="SSF55920">
    <property type="entry name" value="Creatinase/aminopeptidase"/>
    <property type="match status" value="1"/>
</dbReference>
<evidence type="ECO:0000259" key="1">
    <source>
        <dbReference type="Pfam" id="PF00557"/>
    </source>
</evidence>
<accession>A0A381RUB7</accession>
<dbReference type="InterPro" id="IPR050659">
    <property type="entry name" value="Peptidase_M24B"/>
</dbReference>
<dbReference type="AlphaFoldDB" id="A0A381RUB7"/>
<dbReference type="Gene3D" id="3.40.350.10">
    <property type="entry name" value="Creatinase/prolidase N-terminal domain"/>
    <property type="match status" value="1"/>
</dbReference>
<organism evidence="3">
    <name type="scientific">marine metagenome</name>
    <dbReference type="NCBI Taxonomy" id="408172"/>
    <lineage>
        <taxon>unclassified sequences</taxon>
        <taxon>metagenomes</taxon>
        <taxon>ecological metagenomes</taxon>
    </lineage>
</organism>
<reference evidence="3" key="1">
    <citation type="submission" date="2018-05" db="EMBL/GenBank/DDBJ databases">
        <authorList>
            <person name="Lanie J.A."/>
            <person name="Ng W.-L."/>
            <person name="Kazmierczak K.M."/>
            <person name="Andrzejewski T.M."/>
            <person name="Davidsen T.M."/>
            <person name="Wayne K.J."/>
            <person name="Tettelin H."/>
            <person name="Glass J.I."/>
            <person name="Rusch D."/>
            <person name="Podicherti R."/>
            <person name="Tsui H.-C.T."/>
            <person name="Winkler M.E."/>
        </authorList>
    </citation>
    <scope>NUCLEOTIDE SEQUENCE</scope>
</reference>
<dbReference type="PANTHER" id="PTHR46112">
    <property type="entry name" value="AMINOPEPTIDASE"/>
    <property type="match status" value="1"/>
</dbReference>
<name>A0A381RUB7_9ZZZZ</name>
<dbReference type="Gene3D" id="3.90.230.10">
    <property type="entry name" value="Creatinase/methionine aminopeptidase superfamily"/>
    <property type="match status" value="1"/>
</dbReference>
<evidence type="ECO:0000313" key="3">
    <source>
        <dbReference type="EMBL" id="SUZ94814.1"/>
    </source>
</evidence>
<dbReference type="PANTHER" id="PTHR46112:SF2">
    <property type="entry name" value="XAA-PRO AMINOPEPTIDASE P-RELATED"/>
    <property type="match status" value="1"/>
</dbReference>